<dbReference type="InterPro" id="IPR012569">
    <property type="entry name" value="Inl_IR"/>
</dbReference>
<feature type="signal peptide" evidence="5">
    <location>
        <begin position="1"/>
        <end position="26"/>
    </location>
</feature>
<evidence type="ECO:0000256" key="3">
    <source>
        <dbReference type="ARBA" id="ARBA00022729"/>
    </source>
</evidence>
<feature type="chain" id="PRO_5046287501" description="Internalin Ig-like inter-repeat region domain-containing protein" evidence="5">
    <location>
        <begin position="27"/>
        <end position="305"/>
    </location>
</feature>
<dbReference type="Pfam" id="PF08191">
    <property type="entry name" value="LRR_adjacent"/>
    <property type="match status" value="1"/>
</dbReference>
<evidence type="ECO:0000259" key="6">
    <source>
        <dbReference type="Pfam" id="PF08191"/>
    </source>
</evidence>
<name>A0ABX9P4E3_9GAMM</name>
<dbReference type="Gene3D" id="2.60.40.1220">
    <property type="match status" value="1"/>
</dbReference>
<accession>A0ABX9P4E3</accession>
<dbReference type="PANTHER" id="PTHR46652:SF3">
    <property type="entry name" value="LEUCINE-RICH REPEAT-CONTAINING PROTEIN 9"/>
    <property type="match status" value="1"/>
</dbReference>
<keyword evidence="2" id="KW-0433">Leucine-rich repeat</keyword>
<evidence type="ECO:0000256" key="4">
    <source>
        <dbReference type="ARBA" id="ARBA00022737"/>
    </source>
</evidence>
<comment type="similarity">
    <text evidence="1">Belongs to the internalin family.</text>
</comment>
<dbReference type="InterPro" id="IPR014756">
    <property type="entry name" value="Ig_E-set"/>
</dbReference>
<evidence type="ECO:0000256" key="5">
    <source>
        <dbReference type="SAM" id="SignalP"/>
    </source>
</evidence>
<keyword evidence="4" id="KW-0677">Repeat</keyword>
<evidence type="ECO:0000313" key="8">
    <source>
        <dbReference type="Proteomes" id="UP000284119"/>
    </source>
</evidence>
<dbReference type="InterPro" id="IPR003591">
    <property type="entry name" value="Leu-rich_rpt_typical-subtyp"/>
</dbReference>
<evidence type="ECO:0000256" key="2">
    <source>
        <dbReference type="ARBA" id="ARBA00022614"/>
    </source>
</evidence>
<feature type="domain" description="Internalin Ig-like inter-repeat region" evidence="6">
    <location>
        <begin position="248"/>
        <end position="303"/>
    </location>
</feature>
<dbReference type="EMBL" id="RAHG01000001">
    <property type="protein sequence ID" value="RJT15866.1"/>
    <property type="molecule type" value="Genomic_DNA"/>
</dbReference>
<keyword evidence="8" id="KW-1185">Reference proteome</keyword>
<dbReference type="SMART" id="SM00365">
    <property type="entry name" value="LRR_SD22"/>
    <property type="match status" value="6"/>
</dbReference>
<dbReference type="InterPro" id="IPR032675">
    <property type="entry name" value="LRR_dom_sf"/>
</dbReference>
<dbReference type="PROSITE" id="PS51257">
    <property type="entry name" value="PROKAR_LIPOPROTEIN"/>
    <property type="match status" value="1"/>
</dbReference>
<reference evidence="7 8" key="1">
    <citation type="submission" date="2018-09" db="EMBL/GenBank/DDBJ databases">
        <authorList>
            <person name="Le Fleche-Mateos A."/>
        </authorList>
    </citation>
    <scope>NUCLEOTIDE SEQUENCE [LARGE SCALE GENOMIC DNA]</scope>
    <source>
        <strain evidence="7 8">DSM 30078</strain>
    </source>
</reference>
<proteinExistence type="inferred from homology"/>
<comment type="caution">
    <text evidence="7">The sequence shown here is derived from an EMBL/GenBank/DDBJ whole genome shotgun (WGS) entry which is preliminary data.</text>
</comment>
<evidence type="ECO:0000313" key="7">
    <source>
        <dbReference type="EMBL" id="RJT15866.1"/>
    </source>
</evidence>
<evidence type="ECO:0000256" key="1">
    <source>
        <dbReference type="ARBA" id="ARBA00009432"/>
    </source>
</evidence>
<keyword evidence="3 5" id="KW-0732">Signal</keyword>
<dbReference type="SUPFAM" id="SSF81296">
    <property type="entry name" value="E set domains"/>
    <property type="match status" value="1"/>
</dbReference>
<dbReference type="Proteomes" id="UP000284119">
    <property type="component" value="Unassembled WGS sequence"/>
</dbReference>
<sequence length="305" mass="33096">MFIKNKLLPFLLLTISSSLYSCWSLATEVVNVPDDKFRACLNDHLGKLPAMPLTDTELAGLTGQISCAEMGIADITGAENLINVTYLNVEYNQLTSLQPLVNMTQLTRLAAGGNHITTGSPLKNLTHLNDLDLNNNSLTYGDFISEMTSLESLNLSSNNIRTCPGIENLVILKNLYLQGSRMTDISNFSGLMQLEQLELSDNGISDLSALSGMKSLTFLDVNSQDVQIDPVPNTGSLTLNDPVINVDGSPIPVTSVSNGGIYNNGQIIWSAIPENTEEVTFEFNQSISIDGLEVPFSGQVTQYLE</sequence>
<organism evidence="7 8">
    <name type="scientific">Rahnella inusitata</name>
    <dbReference type="NCBI Taxonomy" id="58169"/>
    <lineage>
        <taxon>Bacteria</taxon>
        <taxon>Pseudomonadati</taxon>
        <taxon>Pseudomonadota</taxon>
        <taxon>Gammaproteobacteria</taxon>
        <taxon>Enterobacterales</taxon>
        <taxon>Yersiniaceae</taxon>
        <taxon>Rahnella</taxon>
    </lineage>
</organism>
<dbReference type="RefSeq" id="WP_112167128.1">
    <property type="nucleotide sequence ID" value="NZ_JYDE01000017.1"/>
</dbReference>
<dbReference type="PROSITE" id="PS51450">
    <property type="entry name" value="LRR"/>
    <property type="match status" value="2"/>
</dbReference>
<protein>
    <recommendedName>
        <fullName evidence="6">Internalin Ig-like inter-repeat region domain-containing protein</fullName>
    </recommendedName>
</protein>
<dbReference type="InterPro" id="IPR014755">
    <property type="entry name" value="Cu-Rt/internalin_Ig-like"/>
</dbReference>
<dbReference type="SUPFAM" id="SSF52058">
    <property type="entry name" value="L domain-like"/>
    <property type="match status" value="1"/>
</dbReference>
<dbReference type="PANTHER" id="PTHR46652">
    <property type="entry name" value="LEUCINE-RICH REPEAT AND IQ DOMAIN-CONTAINING PROTEIN 1-RELATED"/>
    <property type="match status" value="1"/>
</dbReference>
<dbReference type="SMART" id="SM00369">
    <property type="entry name" value="LRR_TYP"/>
    <property type="match status" value="3"/>
</dbReference>
<dbReference type="Gene3D" id="3.80.10.10">
    <property type="entry name" value="Ribonuclease Inhibitor"/>
    <property type="match status" value="1"/>
</dbReference>
<dbReference type="InterPro" id="IPR001611">
    <property type="entry name" value="Leu-rich_rpt"/>
</dbReference>
<dbReference type="InterPro" id="IPR050836">
    <property type="entry name" value="SDS22/Internalin_LRR"/>
</dbReference>
<dbReference type="Pfam" id="PF13855">
    <property type="entry name" value="LRR_8"/>
    <property type="match status" value="1"/>
</dbReference>
<gene>
    <name evidence="7" type="ORF">D5396_01710</name>
</gene>
<dbReference type="Pfam" id="PF00560">
    <property type="entry name" value="LRR_1"/>
    <property type="match status" value="1"/>
</dbReference>